<accession>A0A9W7GKI3</accession>
<gene>
    <name evidence="3" type="ORF">TrCOL_g1227</name>
</gene>
<feature type="transmembrane region" description="Helical" evidence="2">
    <location>
        <begin position="239"/>
        <end position="258"/>
    </location>
</feature>
<feature type="compositionally biased region" description="Basic and acidic residues" evidence="1">
    <location>
        <begin position="27"/>
        <end position="38"/>
    </location>
</feature>
<keyword evidence="2" id="KW-0472">Membrane</keyword>
<reference evidence="4" key="1">
    <citation type="journal article" date="2023" name="Commun. Biol.">
        <title>Genome analysis of Parmales, the sister group of diatoms, reveals the evolutionary specialization of diatoms from phago-mixotrophs to photoautotrophs.</title>
        <authorList>
            <person name="Ban H."/>
            <person name="Sato S."/>
            <person name="Yoshikawa S."/>
            <person name="Yamada K."/>
            <person name="Nakamura Y."/>
            <person name="Ichinomiya M."/>
            <person name="Sato N."/>
            <person name="Blanc-Mathieu R."/>
            <person name="Endo H."/>
            <person name="Kuwata A."/>
            <person name="Ogata H."/>
        </authorList>
    </citation>
    <scope>NUCLEOTIDE SEQUENCE [LARGE SCALE GENOMIC DNA]</scope>
</reference>
<feature type="transmembrane region" description="Helical" evidence="2">
    <location>
        <begin position="623"/>
        <end position="647"/>
    </location>
</feature>
<feature type="transmembrane region" description="Helical" evidence="2">
    <location>
        <begin position="198"/>
        <end position="219"/>
    </location>
</feature>
<feature type="transmembrane region" description="Helical" evidence="2">
    <location>
        <begin position="460"/>
        <end position="481"/>
    </location>
</feature>
<feature type="transmembrane region" description="Helical" evidence="2">
    <location>
        <begin position="93"/>
        <end position="112"/>
    </location>
</feature>
<evidence type="ECO:0000256" key="1">
    <source>
        <dbReference type="SAM" id="MobiDB-lite"/>
    </source>
</evidence>
<dbReference type="Proteomes" id="UP001165065">
    <property type="component" value="Unassembled WGS sequence"/>
</dbReference>
<feature type="transmembrane region" description="Helical" evidence="2">
    <location>
        <begin position="124"/>
        <end position="146"/>
    </location>
</feature>
<feature type="transmembrane region" description="Helical" evidence="2">
    <location>
        <begin position="158"/>
        <end position="177"/>
    </location>
</feature>
<sequence length="688" mass="76100">MSSLNELGSSCDGDGGAKLGPNNSDGGEDRGNDEKDTPPPEALSQSPTTPAHVTECATTYSVLMACITTSYTALYAYYAFSDDPYERDTIHDFWMWITIPISVTAMGISFCLKPRREDLPYKVFIYIQFIVYAVMSQLFSINFGPWKQDGAVTTRKEFVASCLQLCLLWPLLFALGMKVRSRIAKLPDEDLSKFLTNDVIMIGMFVGLGQITFLMLGAIQCNGNADDWRDCNRTLISQTGLGGMVTIYTIFKLVSGVVPKRILEKHTISMKKFLSMDLNAGEALQAVGLLVAALCALYPLGNYGAEGNFRSDAEKNAAITVPGIGVVCLLLIMTWKAVVMWREMRREEKVPLQASQGVPPSNNVILVEGSSFWHYVAASMGILELATYVIMWWLTKVVQASVRSEWRKDLNLSVEKIARMRDFSIQRGVQGVLTLVTGVCGIFLFSMMSADNTDTTTLGAVGYTGLASIIAVFISETYSSLKAQERRFRESESGQIEEERMTLSEEPVEEVSWVFVGVSFLFALTFTVLCFFYAVALEVKYWSIACLILPIAALSWVMALFYKPKRTDAGYLRFLYFHFLTFVVVGLGLKWWQRLQGGLMTITAIASLNLLSILGVEGDENSMVGMVGATGLLSIGFALLINATMLIRTKKELGNLAATTHENDFQKRRTISAAVNDVEDDALVMTVL</sequence>
<feature type="region of interest" description="Disordered" evidence="1">
    <location>
        <begin position="1"/>
        <end position="50"/>
    </location>
</feature>
<dbReference type="OrthoDB" id="202632at2759"/>
<keyword evidence="4" id="KW-1185">Reference proteome</keyword>
<keyword evidence="2" id="KW-0812">Transmembrane</keyword>
<feature type="transmembrane region" description="Helical" evidence="2">
    <location>
        <begin position="429"/>
        <end position="448"/>
    </location>
</feature>
<protein>
    <submittedName>
        <fullName evidence="3">Uncharacterized protein</fullName>
    </submittedName>
</protein>
<comment type="caution">
    <text evidence="3">The sequence shown here is derived from an EMBL/GenBank/DDBJ whole genome shotgun (WGS) entry which is preliminary data.</text>
</comment>
<proteinExistence type="predicted"/>
<evidence type="ECO:0000256" key="2">
    <source>
        <dbReference type="SAM" id="Phobius"/>
    </source>
</evidence>
<evidence type="ECO:0000313" key="3">
    <source>
        <dbReference type="EMBL" id="GMI46431.1"/>
    </source>
</evidence>
<keyword evidence="2" id="KW-1133">Transmembrane helix</keyword>
<feature type="transmembrane region" description="Helical" evidence="2">
    <location>
        <begin position="319"/>
        <end position="339"/>
    </location>
</feature>
<organism evidence="3 4">
    <name type="scientific">Triparma columacea</name>
    <dbReference type="NCBI Taxonomy" id="722753"/>
    <lineage>
        <taxon>Eukaryota</taxon>
        <taxon>Sar</taxon>
        <taxon>Stramenopiles</taxon>
        <taxon>Ochrophyta</taxon>
        <taxon>Bolidophyceae</taxon>
        <taxon>Parmales</taxon>
        <taxon>Triparmaceae</taxon>
        <taxon>Triparma</taxon>
    </lineage>
</organism>
<name>A0A9W7GKI3_9STRA</name>
<evidence type="ECO:0000313" key="4">
    <source>
        <dbReference type="Proteomes" id="UP001165065"/>
    </source>
</evidence>
<feature type="transmembrane region" description="Helical" evidence="2">
    <location>
        <begin position="511"/>
        <end position="535"/>
    </location>
</feature>
<feature type="transmembrane region" description="Helical" evidence="2">
    <location>
        <begin position="574"/>
        <end position="592"/>
    </location>
</feature>
<dbReference type="AlphaFoldDB" id="A0A9W7GKI3"/>
<feature type="transmembrane region" description="Helical" evidence="2">
    <location>
        <begin position="541"/>
        <end position="562"/>
    </location>
</feature>
<feature type="transmembrane region" description="Helical" evidence="2">
    <location>
        <begin position="62"/>
        <end position="81"/>
    </location>
</feature>
<feature type="transmembrane region" description="Helical" evidence="2">
    <location>
        <begin position="278"/>
        <end position="299"/>
    </location>
</feature>
<dbReference type="EMBL" id="BRYA01000297">
    <property type="protein sequence ID" value="GMI46431.1"/>
    <property type="molecule type" value="Genomic_DNA"/>
</dbReference>